<dbReference type="SUPFAM" id="SSF81383">
    <property type="entry name" value="F-box domain"/>
    <property type="match status" value="1"/>
</dbReference>
<proteinExistence type="predicted"/>
<dbReference type="InterPro" id="IPR036047">
    <property type="entry name" value="F-box-like_dom_sf"/>
</dbReference>
<dbReference type="PANTHER" id="PTHR31350:SF21">
    <property type="entry name" value="F-BOX ONLY PROTEIN 21"/>
    <property type="match status" value="1"/>
</dbReference>
<sequence>MTITTLSNEIIYIILHQEIVSIKDIVSFGLTCRQFLNVICHNNILWQTKLYQRWPRMKKIYDNRIQNKECINFKDEVKASIKCRNKLRSLLSLMSEKFFQKDYLSESDMKHFDALFCPDMGGHIMNYHFLKDEMIHLITMSSLLPDCNLTHKYYSKELLLYLQQRHIKNIWQEFINCPKEQQLLEKAATIVAQWYQPQKHIFYCDVEASLDNIAQQVFERLKKAHWEHPIFSKSAEQFSFWKHNINDNQWSKKEEEQIINILRTILFDELGFCGSSVSDSYTYKLEDILIDCVLENKVGDAVSLAIIFHSVTRRLGVRCNLISFPTHFFLSWKPKSITEKSEEECFYIDIFHGGAIVGRNDCPRTRGRRCPIENFNKHNEISPTEVVLRMIYHLQMVNPNYQHYQDRTLQIRSLMEFRYMIKPYDIDEIQALGHHYMQNQMDLSDLLNSLQKILQFNYTVTLNCSINKIFNHFQIKMKIQKIFQNISPKVRCKIKYAVGMIVTSKKHVPNYTGVIIGWDETFNPRNITNPELKIVDAKFNSMAQPFYFILSEDGNKYYATEDSLIEAHPPRWIEHIEIGRYFCRFAGSHYVPNEVLKRQYMFDKLVLDGLC</sequence>
<protein>
    <submittedName>
        <fullName evidence="2">F-box only protein 21</fullName>
    </submittedName>
</protein>
<dbReference type="GO" id="GO:0003677">
    <property type="term" value="F:DNA binding"/>
    <property type="evidence" value="ECO:0007669"/>
    <property type="project" value="InterPro"/>
</dbReference>
<dbReference type="Proteomes" id="UP000078542">
    <property type="component" value="Unassembled WGS sequence"/>
</dbReference>
<dbReference type="SMART" id="SM00992">
    <property type="entry name" value="YccV-like"/>
    <property type="match status" value="1"/>
</dbReference>
<dbReference type="Pfam" id="PF13369">
    <property type="entry name" value="Transglut_core2"/>
    <property type="match status" value="1"/>
</dbReference>
<evidence type="ECO:0000313" key="2">
    <source>
        <dbReference type="EMBL" id="KYM95269.1"/>
    </source>
</evidence>
<accession>A0A195C330</accession>
<dbReference type="InterPro" id="IPR011722">
    <property type="entry name" value="Hemimethylated_DNA-bd_dom"/>
</dbReference>
<name>A0A195C330_9HYME</name>
<dbReference type="AlphaFoldDB" id="A0A195C330"/>
<keyword evidence="3" id="KW-1185">Reference proteome</keyword>
<dbReference type="NCBIfam" id="TIGR02097">
    <property type="entry name" value="yccV"/>
    <property type="match status" value="1"/>
</dbReference>
<reference evidence="2 3" key="1">
    <citation type="submission" date="2016-03" db="EMBL/GenBank/DDBJ databases">
        <title>Cyphomyrmex costatus WGS genome.</title>
        <authorList>
            <person name="Nygaard S."/>
            <person name="Hu H."/>
            <person name="Boomsma J."/>
            <person name="Zhang G."/>
        </authorList>
    </citation>
    <scope>NUCLEOTIDE SEQUENCE [LARGE SCALE GENOMIC DNA]</scope>
    <source>
        <strain evidence="2">MS0001</strain>
        <tissue evidence="2">Whole body</tissue>
    </source>
</reference>
<dbReference type="EMBL" id="KQ978317">
    <property type="protein sequence ID" value="KYM95269.1"/>
    <property type="molecule type" value="Genomic_DNA"/>
</dbReference>
<gene>
    <name evidence="2" type="ORF">ALC62_14180</name>
</gene>
<dbReference type="PANTHER" id="PTHR31350">
    <property type="entry name" value="SI:DKEY-261L7.2"/>
    <property type="match status" value="1"/>
</dbReference>
<dbReference type="SUPFAM" id="SSF141255">
    <property type="entry name" value="YccV-like"/>
    <property type="match status" value="1"/>
</dbReference>
<dbReference type="InterPro" id="IPR032698">
    <property type="entry name" value="SirB1_N"/>
</dbReference>
<evidence type="ECO:0000313" key="3">
    <source>
        <dbReference type="Proteomes" id="UP000078542"/>
    </source>
</evidence>
<dbReference type="Pfam" id="PF08755">
    <property type="entry name" value="YccV-like"/>
    <property type="match status" value="1"/>
</dbReference>
<evidence type="ECO:0000259" key="1">
    <source>
        <dbReference type="SMART" id="SM00992"/>
    </source>
</evidence>
<feature type="domain" description="Hemimethylated DNA-binding" evidence="1">
    <location>
        <begin position="493"/>
        <end position="593"/>
    </location>
</feature>
<dbReference type="InterPro" id="IPR036623">
    <property type="entry name" value="Hemimethylated_DNA-bd_sf"/>
</dbReference>
<dbReference type="Gene3D" id="2.30.30.390">
    <property type="entry name" value="Hemimethylated DNA-binding domain"/>
    <property type="match status" value="1"/>
</dbReference>
<organism evidence="2 3">
    <name type="scientific">Cyphomyrmex costatus</name>
    <dbReference type="NCBI Taxonomy" id="456900"/>
    <lineage>
        <taxon>Eukaryota</taxon>
        <taxon>Metazoa</taxon>
        <taxon>Ecdysozoa</taxon>
        <taxon>Arthropoda</taxon>
        <taxon>Hexapoda</taxon>
        <taxon>Insecta</taxon>
        <taxon>Pterygota</taxon>
        <taxon>Neoptera</taxon>
        <taxon>Endopterygota</taxon>
        <taxon>Hymenoptera</taxon>
        <taxon>Apocrita</taxon>
        <taxon>Aculeata</taxon>
        <taxon>Formicoidea</taxon>
        <taxon>Formicidae</taxon>
        <taxon>Myrmicinae</taxon>
        <taxon>Cyphomyrmex</taxon>
    </lineage>
</organism>
<dbReference type="STRING" id="456900.A0A195C330"/>